<keyword evidence="7 9" id="KW-0234">DNA repair</keyword>
<dbReference type="CDD" id="cd06445">
    <property type="entry name" value="ATase"/>
    <property type="match status" value="1"/>
</dbReference>
<evidence type="ECO:0000259" key="11">
    <source>
        <dbReference type="Pfam" id="PF02870"/>
    </source>
</evidence>
<dbReference type="RefSeq" id="WP_204518888.1">
    <property type="nucleotide sequence ID" value="NZ_BAABIN010000012.1"/>
</dbReference>
<feature type="domain" description="Methylguanine DNA methyltransferase ribonuclease-like" evidence="11">
    <location>
        <begin position="14"/>
        <end position="90"/>
    </location>
</feature>
<feature type="active site" description="Nucleophile; methyl group acceptor" evidence="9">
    <location>
        <position position="145"/>
    </location>
</feature>
<evidence type="ECO:0000256" key="5">
    <source>
        <dbReference type="ARBA" id="ARBA00022679"/>
    </source>
</evidence>
<comment type="subcellular location">
    <subcellularLocation>
        <location evidence="9">Cytoplasm</location>
    </subcellularLocation>
</comment>
<evidence type="ECO:0000256" key="9">
    <source>
        <dbReference type="HAMAP-Rule" id="MF_00772"/>
    </source>
</evidence>
<dbReference type="InterPro" id="IPR008332">
    <property type="entry name" value="MethylG_MeTrfase_N"/>
</dbReference>
<dbReference type="GO" id="GO:0032259">
    <property type="term" value="P:methylation"/>
    <property type="evidence" value="ECO:0007669"/>
    <property type="project" value="UniProtKB-KW"/>
</dbReference>
<sequence length="181" mass="19596">MGVNLDSTVIGYCSVSSPIGPLFLASTVKGVCLVEFGTEQQRLPGLLTWSKKYMGSVNIELNEQMNQPVAEQLAEYFAGQRQIFELPIDLYGTVFQKQVWNQLSRIPYGQTRSYKQIAVAMGKETAVRAVGGANNKNPISIIIPCHRVIGANGSLVGYGGGLAIKEYLLSLEGILPTSQIG</sequence>
<dbReference type="AlphaFoldDB" id="A0A938Y3Y0"/>
<keyword evidence="6 9" id="KW-0227">DNA damage</keyword>
<dbReference type="EC" id="2.1.1.63" evidence="9"/>
<dbReference type="InterPro" id="IPR023546">
    <property type="entry name" value="MGMT"/>
</dbReference>
<dbReference type="InterPro" id="IPR001497">
    <property type="entry name" value="MethylDNA_cys_MeTrfase_AS"/>
</dbReference>
<evidence type="ECO:0000256" key="2">
    <source>
        <dbReference type="ARBA" id="ARBA00008711"/>
    </source>
</evidence>
<evidence type="ECO:0000259" key="10">
    <source>
        <dbReference type="Pfam" id="PF01035"/>
    </source>
</evidence>
<dbReference type="PANTHER" id="PTHR10815">
    <property type="entry name" value="METHYLATED-DNA--PROTEIN-CYSTEINE METHYLTRANSFERASE"/>
    <property type="match status" value="1"/>
</dbReference>
<comment type="caution">
    <text evidence="12">The sequence shown here is derived from an EMBL/GenBank/DDBJ whole genome shotgun (WGS) entry which is preliminary data.</text>
</comment>
<dbReference type="InterPro" id="IPR036631">
    <property type="entry name" value="MGMT_N_sf"/>
</dbReference>
<dbReference type="Pfam" id="PF01035">
    <property type="entry name" value="DNA_binding_1"/>
    <property type="match status" value="1"/>
</dbReference>
<dbReference type="InterPro" id="IPR036217">
    <property type="entry name" value="MethylDNA_cys_MeTrfase_DNAb"/>
</dbReference>
<dbReference type="Gene3D" id="1.10.10.10">
    <property type="entry name" value="Winged helix-like DNA-binding domain superfamily/Winged helix DNA-binding domain"/>
    <property type="match status" value="1"/>
</dbReference>
<dbReference type="Pfam" id="PF02870">
    <property type="entry name" value="Methyltransf_1N"/>
    <property type="match status" value="1"/>
</dbReference>
<comment type="miscellaneous">
    <text evidence="9">This enzyme catalyzes only one turnover and therefore is not strictly catalytic. According to one definition, an enzyme is a biocatalyst that acts repeatedly and over many reaction cycles.</text>
</comment>
<proteinExistence type="inferred from homology"/>
<comment type="catalytic activity">
    <reaction evidence="8 9">
        <text>a 6-O-methyl-2'-deoxyguanosine in DNA + L-cysteinyl-[protein] = S-methyl-L-cysteinyl-[protein] + a 2'-deoxyguanosine in DNA</text>
        <dbReference type="Rhea" id="RHEA:24000"/>
        <dbReference type="Rhea" id="RHEA-COMP:10131"/>
        <dbReference type="Rhea" id="RHEA-COMP:10132"/>
        <dbReference type="Rhea" id="RHEA-COMP:11367"/>
        <dbReference type="Rhea" id="RHEA-COMP:11368"/>
        <dbReference type="ChEBI" id="CHEBI:29950"/>
        <dbReference type="ChEBI" id="CHEBI:82612"/>
        <dbReference type="ChEBI" id="CHEBI:85445"/>
        <dbReference type="ChEBI" id="CHEBI:85448"/>
        <dbReference type="EC" id="2.1.1.63"/>
    </reaction>
</comment>
<evidence type="ECO:0000256" key="3">
    <source>
        <dbReference type="ARBA" id="ARBA00022490"/>
    </source>
</evidence>
<dbReference type="Proteomes" id="UP000717624">
    <property type="component" value="Unassembled WGS sequence"/>
</dbReference>
<keyword evidence="5 9" id="KW-0808">Transferase</keyword>
<evidence type="ECO:0000256" key="7">
    <source>
        <dbReference type="ARBA" id="ARBA00023204"/>
    </source>
</evidence>
<dbReference type="InterPro" id="IPR036388">
    <property type="entry name" value="WH-like_DNA-bd_sf"/>
</dbReference>
<accession>A0A938Y3Y0</accession>
<dbReference type="PROSITE" id="PS00374">
    <property type="entry name" value="MGMT"/>
    <property type="match status" value="1"/>
</dbReference>
<gene>
    <name evidence="12" type="ORF">JOD01_002774</name>
</gene>
<reference evidence="12" key="1">
    <citation type="submission" date="2021-01" db="EMBL/GenBank/DDBJ databases">
        <title>Genomic Encyclopedia of Type Strains, Phase IV (KMG-IV): sequencing the most valuable type-strain genomes for metagenomic binning, comparative biology and taxonomic classification.</title>
        <authorList>
            <person name="Goeker M."/>
        </authorList>
    </citation>
    <scope>NUCLEOTIDE SEQUENCE</scope>
    <source>
        <strain evidence="12">DSM 25523</strain>
    </source>
</reference>
<evidence type="ECO:0000256" key="4">
    <source>
        <dbReference type="ARBA" id="ARBA00022603"/>
    </source>
</evidence>
<dbReference type="GO" id="GO:0005737">
    <property type="term" value="C:cytoplasm"/>
    <property type="evidence" value="ECO:0007669"/>
    <property type="project" value="UniProtKB-SubCell"/>
</dbReference>
<comment type="similarity">
    <text evidence="2 9">Belongs to the MGMT family.</text>
</comment>
<evidence type="ECO:0000256" key="8">
    <source>
        <dbReference type="ARBA" id="ARBA00049348"/>
    </source>
</evidence>
<dbReference type="NCBIfam" id="TIGR00589">
    <property type="entry name" value="ogt"/>
    <property type="match status" value="1"/>
</dbReference>
<feature type="domain" description="Methylated-DNA-[protein]-cysteine S-methyltransferase DNA binding" evidence="10">
    <location>
        <begin position="95"/>
        <end position="174"/>
    </location>
</feature>
<dbReference type="EMBL" id="JAFBEB010000010">
    <property type="protein sequence ID" value="MBM7591147.1"/>
    <property type="molecule type" value="Genomic_DNA"/>
</dbReference>
<name>A0A938Y3Y0_9BACL</name>
<dbReference type="GO" id="GO:0003908">
    <property type="term" value="F:methylated-DNA-[protein]-cysteine S-methyltransferase activity"/>
    <property type="evidence" value="ECO:0007669"/>
    <property type="project" value="UniProtKB-UniRule"/>
</dbReference>
<dbReference type="SUPFAM" id="SSF53155">
    <property type="entry name" value="Methylated DNA-protein cysteine methyltransferase domain"/>
    <property type="match status" value="1"/>
</dbReference>
<organism evidence="12 13">
    <name type="scientific">Brevibacillus fulvus</name>
    <dbReference type="NCBI Taxonomy" id="1125967"/>
    <lineage>
        <taxon>Bacteria</taxon>
        <taxon>Bacillati</taxon>
        <taxon>Bacillota</taxon>
        <taxon>Bacilli</taxon>
        <taxon>Bacillales</taxon>
        <taxon>Paenibacillaceae</taxon>
        <taxon>Brevibacillus</taxon>
    </lineage>
</organism>
<dbReference type="GO" id="GO:0006307">
    <property type="term" value="P:DNA alkylation repair"/>
    <property type="evidence" value="ECO:0007669"/>
    <property type="project" value="UniProtKB-UniRule"/>
</dbReference>
<keyword evidence="3 9" id="KW-0963">Cytoplasm</keyword>
<dbReference type="SUPFAM" id="SSF46767">
    <property type="entry name" value="Methylated DNA-protein cysteine methyltransferase, C-terminal domain"/>
    <property type="match status" value="1"/>
</dbReference>
<dbReference type="Gene3D" id="3.30.160.70">
    <property type="entry name" value="Methylated DNA-protein cysteine methyltransferase domain"/>
    <property type="match status" value="1"/>
</dbReference>
<evidence type="ECO:0000256" key="1">
    <source>
        <dbReference type="ARBA" id="ARBA00001286"/>
    </source>
</evidence>
<dbReference type="InterPro" id="IPR014048">
    <property type="entry name" value="MethylDNA_cys_MeTrfase_DNA-bd"/>
</dbReference>
<comment type="catalytic activity">
    <reaction evidence="1 9">
        <text>a 4-O-methyl-thymidine in DNA + L-cysteinyl-[protein] = a thymidine in DNA + S-methyl-L-cysteinyl-[protein]</text>
        <dbReference type="Rhea" id="RHEA:53428"/>
        <dbReference type="Rhea" id="RHEA-COMP:10131"/>
        <dbReference type="Rhea" id="RHEA-COMP:10132"/>
        <dbReference type="Rhea" id="RHEA-COMP:13555"/>
        <dbReference type="Rhea" id="RHEA-COMP:13556"/>
        <dbReference type="ChEBI" id="CHEBI:29950"/>
        <dbReference type="ChEBI" id="CHEBI:82612"/>
        <dbReference type="ChEBI" id="CHEBI:137386"/>
        <dbReference type="ChEBI" id="CHEBI:137387"/>
        <dbReference type="EC" id="2.1.1.63"/>
    </reaction>
</comment>
<keyword evidence="13" id="KW-1185">Reference proteome</keyword>
<dbReference type="PANTHER" id="PTHR10815:SF5">
    <property type="entry name" value="METHYLATED-DNA--PROTEIN-CYSTEINE METHYLTRANSFERASE"/>
    <property type="match status" value="1"/>
</dbReference>
<comment type="function">
    <text evidence="9">Involved in the cellular defense against the biological effects of O6-methylguanine (O6-MeG) and O4-methylthymine (O4-MeT) in DNA. Repairs the methylated nucleobase in DNA by stoichiometrically transferring the methyl group to a cysteine residue in the enzyme. This is a suicide reaction: the enzyme is irreversibly inactivated.</text>
</comment>
<dbReference type="HAMAP" id="MF_00772">
    <property type="entry name" value="OGT"/>
    <property type="match status" value="1"/>
</dbReference>
<dbReference type="FunFam" id="1.10.10.10:FF:000214">
    <property type="entry name" value="Methylated-DNA--protein-cysteine methyltransferase"/>
    <property type="match status" value="1"/>
</dbReference>
<evidence type="ECO:0000256" key="6">
    <source>
        <dbReference type="ARBA" id="ARBA00022763"/>
    </source>
</evidence>
<evidence type="ECO:0000313" key="13">
    <source>
        <dbReference type="Proteomes" id="UP000717624"/>
    </source>
</evidence>
<keyword evidence="4 9" id="KW-0489">Methyltransferase</keyword>
<evidence type="ECO:0000313" key="12">
    <source>
        <dbReference type="EMBL" id="MBM7591147.1"/>
    </source>
</evidence>
<protein>
    <recommendedName>
        <fullName evidence="9">Methylated-DNA--protein-cysteine methyltransferase</fullName>
        <ecNumber evidence="9">2.1.1.63</ecNumber>
    </recommendedName>
    <alternativeName>
        <fullName evidence="9">6-O-methylguanine-DNA methyltransferase</fullName>
        <shortName evidence="9">MGMT</shortName>
    </alternativeName>
    <alternativeName>
        <fullName evidence="9">O-6-methylguanine-DNA-alkyltransferase</fullName>
    </alternativeName>
</protein>